<dbReference type="KEGG" id="sand:H3309_03270"/>
<name>A0A7G5IJJ2_9SPHN</name>
<reference evidence="2 3" key="1">
    <citation type="submission" date="2020-07" db="EMBL/GenBank/DDBJ databases">
        <title>Complete genome sequence for Sandaracinobacter sp. M6.</title>
        <authorList>
            <person name="Tang Y."/>
            <person name="Liu Q."/>
            <person name="Guo Z."/>
            <person name="Lei P."/>
            <person name="Huang B."/>
        </authorList>
    </citation>
    <scope>NUCLEOTIDE SEQUENCE [LARGE SCALE GENOMIC DNA]</scope>
    <source>
        <strain evidence="2 3">M6</strain>
    </source>
</reference>
<dbReference type="Pfam" id="PF00226">
    <property type="entry name" value="DnaJ"/>
    <property type="match status" value="1"/>
</dbReference>
<dbReference type="CDD" id="cd06257">
    <property type="entry name" value="DnaJ"/>
    <property type="match status" value="1"/>
</dbReference>
<dbReference type="SUPFAM" id="SSF158682">
    <property type="entry name" value="TerB-like"/>
    <property type="match status" value="1"/>
</dbReference>
<dbReference type="InterPro" id="IPR007791">
    <property type="entry name" value="DjlA_N"/>
</dbReference>
<gene>
    <name evidence="2" type="ORF">H3309_03270</name>
</gene>
<dbReference type="Pfam" id="PF05099">
    <property type="entry name" value="TerB"/>
    <property type="match status" value="1"/>
</dbReference>
<evidence type="ECO:0000313" key="3">
    <source>
        <dbReference type="Proteomes" id="UP000515292"/>
    </source>
</evidence>
<organism evidence="2 3">
    <name type="scientific">Sandaracinobacteroides saxicola</name>
    <dbReference type="NCBI Taxonomy" id="2759707"/>
    <lineage>
        <taxon>Bacteria</taxon>
        <taxon>Pseudomonadati</taxon>
        <taxon>Pseudomonadota</taxon>
        <taxon>Alphaproteobacteria</taxon>
        <taxon>Sphingomonadales</taxon>
        <taxon>Sphingosinicellaceae</taxon>
        <taxon>Sandaracinobacteroides</taxon>
    </lineage>
</organism>
<dbReference type="RefSeq" id="WP_182297357.1">
    <property type="nucleotide sequence ID" value="NZ_CP059851.1"/>
</dbReference>
<dbReference type="EMBL" id="CP059851">
    <property type="protein sequence ID" value="QMW23534.1"/>
    <property type="molecule type" value="Genomic_DNA"/>
</dbReference>
<dbReference type="PROSITE" id="PS50076">
    <property type="entry name" value="DNAJ_2"/>
    <property type="match status" value="1"/>
</dbReference>
<evidence type="ECO:0000313" key="2">
    <source>
        <dbReference type="EMBL" id="QMW23534.1"/>
    </source>
</evidence>
<evidence type="ECO:0000259" key="1">
    <source>
        <dbReference type="PROSITE" id="PS50076"/>
    </source>
</evidence>
<feature type="domain" description="J" evidence="1">
    <location>
        <begin position="174"/>
        <end position="238"/>
    </location>
</feature>
<dbReference type="Proteomes" id="UP000515292">
    <property type="component" value="Chromosome"/>
</dbReference>
<dbReference type="InterPro" id="IPR029024">
    <property type="entry name" value="TerB-like"/>
</dbReference>
<accession>A0A7G5IJJ2</accession>
<dbReference type="Gene3D" id="1.10.3680.10">
    <property type="entry name" value="TerB-like"/>
    <property type="match status" value="1"/>
</dbReference>
<dbReference type="InterPro" id="IPR050817">
    <property type="entry name" value="DjlA_DnaK_co-chaperone"/>
</dbReference>
<dbReference type="SUPFAM" id="SSF46565">
    <property type="entry name" value="Chaperone J-domain"/>
    <property type="match status" value="1"/>
</dbReference>
<dbReference type="InterPro" id="IPR001623">
    <property type="entry name" value="DnaJ_domain"/>
</dbReference>
<dbReference type="PANTHER" id="PTHR24074">
    <property type="entry name" value="CO-CHAPERONE PROTEIN DJLA"/>
    <property type="match status" value="1"/>
</dbReference>
<dbReference type="AlphaFoldDB" id="A0A7G5IJJ2"/>
<keyword evidence="3" id="KW-1185">Reference proteome</keyword>
<protein>
    <submittedName>
        <fullName evidence="2">TerB family tellurite resistance protein</fullName>
    </submittedName>
</protein>
<sequence>MAIWALILGTAAGLALGGPLGALAGAAIGGGIDRAIAVRRQDPQRAQVAFTIAAIALAAKMARADGFVSANEFASFQRLFHVPEAERANAERFYRTAQQSVAGYESYARQAAELLGPASPVLEDLLEALLLIATVDGVHPDEIIFLDAVAVIFGFSPRDWARIKARHIASAPDDPWVILGIPAGSDDATIRAAWRALVKQHHPDRHIAEGTPPEFIRVAEARMAAINAAYAALTKVPA</sequence>
<proteinExistence type="predicted"/>
<dbReference type="Gene3D" id="1.10.287.110">
    <property type="entry name" value="DnaJ domain"/>
    <property type="match status" value="1"/>
</dbReference>
<dbReference type="SMART" id="SM00271">
    <property type="entry name" value="DnaJ"/>
    <property type="match status" value="1"/>
</dbReference>
<dbReference type="InterPro" id="IPR036869">
    <property type="entry name" value="J_dom_sf"/>
</dbReference>